<dbReference type="STRING" id="633807.BW732_03680"/>
<dbReference type="Pfam" id="PF13731">
    <property type="entry name" value="WxL"/>
    <property type="match status" value="1"/>
</dbReference>
<dbReference type="EMBL" id="CP019609">
    <property type="protein sequence ID" value="AQP53425.1"/>
    <property type="molecule type" value="Genomic_DNA"/>
</dbReference>
<accession>A0A1Q2D566</accession>
<sequence length="245" mass="26469">MKKYTIFISSMALASSLLVVSTTQAADYTSQGSITFEEDSSITNPVDPLDPDKPVTPIDPVNPDGPKPGTPGPLSIDYASSFQFGTQKITTVDKDYYAHLQSYTKQGESDAKTGPNYIQITDKRGTQEGWLLSVKQEAQFSTSDKEELEGAQLSFNHASAISSVDAKYAPTVNNGATEKVLVPNQSMPLLTAEEGKGMGTWVYRLGDETTANQGVKLSIPGKSIKLAKKYETTLTWTLANTPENS</sequence>
<dbReference type="AlphaFoldDB" id="A0A1Q2D566"/>
<dbReference type="RefSeq" id="WP_077275515.1">
    <property type="nucleotide sequence ID" value="NZ_CP019609.1"/>
</dbReference>
<evidence type="ECO:0000313" key="3">
    <source>
        <dbReference type="EMBL" id="AQP53425.1"/>
    </source>
</evidence>
<proteinExistence type="predicted"/>
<feature type="signal peptide" evidence="2">
    <location>
        <begin position="1"/>
        <end position="25"/>
    </location>
</feature>
<protein>
    <submittedName>
        <fullName evidence="3">Cell surface protein</fullName>
    </submittedName>
</protein>
<dbReference type="Proteomes" id="UP000188246">
    <property type="component" value="Chromosome"/>
</dbReference>
<dbReference type="OrthoDB" id="2339326at2"/>
<dbReference type="InterPro" id="IPR027994">
    <property type="entry name" value="WxL_dom"/>
</dbReference>
<dbReference type="KEGG" id="vpi:BW732_03680"/>
<keyword evidence="4" id="KW-1185">Reference proteome</keyword>
<feature type="region of interest" description="Disordered" evidence="1">
    <location>
        <begin position="36"/>
        <end position="72"/>
    </location>
</feature>
<name>A0A1Q2D566_9ENTE</name>
<feature type="chain" id="PRO_5043668871" evidence="2">
    <location>
        <begin position="26"/>
        <end position="245"/>
    </location>
</feature>
<evidence type="ECO:0000256" key="1">
    <source>
        <dbReference type="SAM" id="MobiDB-lite"/>
    </source>
</evidence>
<keyword evidence="2" id="KW-0732">Signal</keyword>
<evidence type="ECO:0000313" key="4">
    <source>
        <dbReference type="Proteomes" id="UP000188246"/>
    </source>
</evidence>
<gene>
    <name evidence="3" type="ORF">BW732_03680</name>
</gene>
<evidence type="ECO:0000256" key="2">
    <source>
        <dbReference type="SAM" id="SignalP"/>
    </source>
</evidence>
<reference evidence="3 4" key="1">
    <citation type="journal article" date="2010" name="Int. J. Syst. Evol. Microbiol.">
        <title>Vagococcus penaei sp. nov., isolated from spoilage microbiota of cooked shrimp (Penaeus vannamei).</title>
        <authorList>
            <person name="Jaffres E."/>
            <person name="Prevost H."/>
            <person name="Rossero A."/>
            <person name="Joffraud J.J."/>
            <person name="Dousset X."/>
        </authorList>
    </citation>
    <scope>NUCLEOTIDE SEQUENCE [LARGE SCALE GENOMIC DNA]</scope>
    <source>
        <strain evidence="3 4">CD276</strain>
    </source>
</reference>
<organism evidence="3 4">
    <name type="scientific">Vagococcus penaei</name>
    <dbReference type="NCBI Taxonomy" id="633807"/>
    <lineage>
        <taxon>Bacteria</taxon>
        <taxon>Bacillati</taxon>
        <taxon>Bacillota</taxon>
        <taxon>Bacilli</taxon>
        <taxon>Lactobacillales</taxon>
        <taxon>Enterococcaceae</taxon>
        <taxon>Vagococcus</taxon>
    </lineage>
</organism>